<keyword evidence="2" id="KW-1185">Reference proteome</keyword>
<evidence type="ECO:0000313" key="1">
    <source>
        <dbReference type="EMBL" id="KAJ9654393.1"/>
    </source>
</evidence>
<reference evidence="1" key="1">
    <citation type="submission" date="2022-10" db="EMBL/GenBank/DDBJ databases">
        <title>Culturing micro-colonial fungi from biological soil crusts in the Mojave desert and describing Neophaeococcomyces mojavensis, and introducing the new genera and species Taxawa tesnikishii.</title>
        <authorList>
            <person name="Kurbessoian T."/>
            <person name="Stajich J.E."/>
        </authorList>
    </citation>
    <scope>NUCLEOTIDE SEQUENCE</scope>
    <source>
        <strain evidence="1">JES_112</strain>
    </source>
</reference>
<evidence type="ECO:0000313" key="2">
    <source>
        <dbReference type="Proteomes" id="UP001172386"/>
    </source>
</evidence>
<dbReference type="Proteomes" id="UP001172386">
    <property type="component" value="Unassembled WGS sequence"/>
</dbReference>
<proteinExistence type="predicted"/>
<accession>A0ACC3A2M0</accession>
<sequence length="304" mass="36052">MEALAGSMREMKLTHFGTSLASKHSASLLDLPNEILLQILSYIFAPWSATMSLTCELAPIPHSRILRTNRYFLENGTNLIRRRFTGEFIRYDRRGCIIDRQLEPRKWYAWIMDNTIVLHLYDADLRGWYIPQYWLYYPQLEWFRVSVLHEQTYRDVANEMPDFVQRRWRCNERTTRLENGDYNHHQFLFSEMFLPIYKGLRIGKREVWPGVEYQFYDCQCHPDRKTVFTIQHGQPGKEVEVIIDEAFLIRLFHEEQKRKRLLHQAIVDCVSVSNRSASINSLRKISVSLLRDGQTNVADSVEGE</sequence>
<gene>
    <name evidence="1" type="ORF">H2198_006555</name>
</gene>
<comment type="caution">
    <text evidence="1">The sequence shown here is derived from an EMBL/GenBank/DDBJ whole genome shotgun (WGS) entry which is preliminary data.</text>
</comment>
<name>A0ACC3A2M0_9EURO</name>
<protein>
    <submittedName>
        <fullName evidence="1">Uncharacterized protein</fullName>
    </submittedName>
</protein>
<organism evidence="1 2">
    <name type="scientific">Neophaeococcomyces mojaviensis</name>
    <dbReference type="NCBI Taxonomy" id="3383035"/>
    <lineage>
        <taxon>Eukaryota</taxon>
        <taxon>Fungi</taxon>
        <taxon>Dikarya</taxon>
        <taxon>Ascomycota</taxon>
        <taxon>Pezizomycotina</taxon>
        <taxon>Eurotiomycetes</taxon>
        <taxon>Chaetothyriomycetidae</taxon>
        <taxon>Chaetothyriales</taxon>
        <taxon>Chaetothyriales incertae sedis</taxon>
        <taxon>Neophaeococcomyces</taxon>
    </lineage>
</organism>
<dbReference type="EMBL" id="JAPDRQ010000122">
    <property type="protein sequence ID" value="KAJ9654393.1"/>
    <property type="molecule type" value="Genomic_DNA"/>
</dbReference>